<keyword evidence="3" id="KW-1185">Reference proteome</keyword>
<dbReference type="RefSeq" id="WP_048088239.1">
    <property type="nucleotide sequence ID" value="NZ_JMIY01000001.1"/>
</dbReference>
<name>A0A062V1S1_9EURY</name>
<keyword evidence="1" id="KW-0472">Membrane</keyword>
<dbReference type="SUPFAM" id="SSF48695">
    <property type="entry name" value="Multiheme cytochromes"/>
    <property type="match status" value="2"/>
</dbReference>
<dbReference type="AlphaFoldDB" id="A0A062V1S1"/>
<evidence type="ECO:0000313" key="2">
    <source>
        <dbReference type="EMBL" id="KCZ73036.1"/>
    </source>
</evidence>
<proteinExistence type="predicted"/>
<reference evidence="2 3" key="1">
    <citation type="journal article" date="2013" name="Nature">
        <title>Anaerobic oxidation of methane coupled to nitrate reduction in a novel archaeal lineage.</title>
        <authorList>
            <person name="Haroon M.F."/>
            <person name="Hu S."/>
            <person name="Shi Y."/>
            <person name="Imelfort M."/>
            <person name="Keller J."/>
            <person name="Hugenholtz P."/>
            <person name="Yuan Z."/>
            <person name="Tyson G.W."/>
        </authorList>
    </citation>
    <scope>NUCLEOTIDE SEQUENCE [LARGE SCALE GENOMIC DNA]</scope>
    <source>
        <strain evidence="2 3">ANME-2d</strain>
    </source>
</reference>
<evidence type="ECO:0000256" key="1">
    <source>
        <dbReference type="SAM" id="Phobius"/>
    </source>
</evidence>
<dbReference type="InterPro" id="IPR036280">
    <property type="entry name" value="Multihaem_cyt_sf"/>
</dbReference>
<comment type="caution">
    <text evidence="2">The sequence shown here is derived from an EMBL/GenBank/DDBJ whole genome shotgun (WGS) entry which is preliminary data.</text>
</comment>
<keyword evidence="1" id="KW-0812">Transmembrane</keyword>
<gene>
    <name evidence="2" type="ORF">ANME2D_00095</name>
</gene>
<dbReference type="Gene3D" id="3.90.10.10">
    <property type="entry name" value="Cytochrome C3"/>
    <property type="match status" value="2"/>
</dbReference>
<dbReference type="Proteomes" id="UP000027153">
    <property type="component" value="Unassembled WGS sequence"/>
</dbReference>
<protein>
    <submittedName>
        <fullName evidence="2">Uncharacterized protein</fullName>
    </submittedName>
</protein>
<dbReference type="EMBL" id="JMIY01000001">
    <property type="protein sequence ID" value="KCZ73036.1"/>
    <property type="molecule type" value="Genomic_DNA"/>
</dbReference>
<evidence type="ECO:0000313" key="3">
    <source>
        <dbReference type="Proteomes" id="UP000027153"/>
    </source>
</evidence>
<dbReference type="Gene3D" id="1.10.1130.10">
    <property type="entry name" value="Flavocytochrome C3, Chain A"/>
    <property type="match status" value="1"/>
</dbReference>
<dbReference type="OrthoDB" id="146017at2157"/>
<feature type="transmembrane region" description="Helical" evidence="1">
    <location>
        <begin position="709"/>
        <end position="731"/>
    </location>
</feature>
<accession>A0A062V1S1</accession>
<sequence>MEEMKKYLLFIVLAIQMINLSSATNDTNPDIIVVIEDARHISNETIVIGYNEAISNYTGSELSSGQDVLVGSAPGTFHEPVLINGSFGPDCISCHRPGGIAPKQIDIEAFKKSVHANLNNRTNSTVAAEPLNKACWACHGNGSKPPGHPEEYKSPKSCALCHSFGIAYNATLVSGHTKAGINLTIKTGCETCHGNVVVKEGVNNTRANVSHYGGKVTYNSTDCLSCHGNLTNATKWGNTPQVYSHTRNGSCTDCHGAGEVKTLHDANLTFPAERTCIKCHTSENAVQIYGAAAIIRTHYPDAPEGKADTTLVNTSFTCSLCHNVTNTTLHNSSLSKNLLYENNISQNNASQNNASQSLCYQCHGVGGSFPYKPDIQIPRLIHGNQSEHVAEGMRINCETCHDSNRLSRFHKPSAAWDRPVGRVVDSTGAQCTDCHNTHIKQTIPNVTCSTCHIGYYASHYSGMVVEKINKTLTCGTCHNEIKNEFHNLTGPDRNFLEPVIKTNGTGILSCDSCHNATGKEKFHYSEFPTGSIQSPGWYNWSNGSRVNNCSDCHVKYGGEAPFNATNLTNPLHRAATNCTLCHGGDTPIALHVLQKSNTVPYVRDIILIPQKTYAGERVSLSVLAVSGWDANITKVEYFIDMVEEGGKGINMTLGKELAGGQVREAFADMDTSDLKEGTHIISVHAQDSKGIWGDVKPAPLVIVKKTNPWFIFKHWEFIFLIMGILILIYVFKKLSNLLWILEIHFY</sequence>
<keyword evidence="1" id="KW-1133">Transmembrane helix</keyword>
<organism evidence="2 3">
    <name type="scientific">Candidatus Methanoperedens nitratireducens</name>
    <dbReference type="NCBI Taxonomy" id="1392998"/>
    <lineage>
        <taxon>Archaea</taxon>
        <taxon>Methanobacteriati</taxon>
        <taxon>Methanobacteriota</taxon>
        <taxon>Stenosarchaea group</taxon>
        <taxon>Methanomicrobia</taxon>
        <taxon>Methanosarcinales</taxon>
        <taxon>ANME-2 cluster</taxon>
        <taxon>Candidatus Methanoperedentaceae</taxon>
        <taxon>Candidatus Methanoperedens</taxon>
    </lineage>
</organism>